<dbReference type="InterPro" id="IPR001507">
    <property type="entry name" value="ZP_dom"/>
</dbReference>
<keyword evidence="2 4" id="KW-0732">Signal</keyword>
<accession>A0A4W5KHH5</accession>
<dbReference type="InterPro" id="IPR055355">
    <property type="entry name" value="ZP-C"/>
</dbReference>
<evidence type="ECO:0000256" key="4">
    <source>
        <dbReference type="SAM" id="SignalP"/>
    </source>
</evidence>
<reference evidence="7" key="1">
    <citation type="submission" date="2018-06" db="EMBL/GenBank/DDBJ databases">
        <title>Genome assembly of Danube salmon.</title>
        <authorList>
            <person name="Macqueen D.J."/>
            <person name="Gundappa M.K."/>
        </authorList>
    </citation>
    <scope>NUCLEOTIDE SEQUENCE [LARGE SCALE GENOMIC DNA]</scope>
</reference>
<keyword evidence="3" id="KW-1015">Disulfide bond</keyword>
<keyword evidence="1" id="KW-0245">EGF-like domain</keyword>
<dbReference type="PROSITE" id="PS51034">
    <property type="entry name" value="ZP_2"/>
    <property type="match status" value="1"/>
</dbReference>
<dbReference type="PROSITE" id="PS51257">
    <property type="entry name" value="PROKAR_LIPOPROTEIN"/>
    <property type="match status" value="1"/>
</dbReference>
<reference evidence="6" key="3">
    <citation type="submission" date="2025-09" db="UniProtKB">
        <authorList>
            <consortium name="Ensembl"/>
        </authorList>
    </citation>
    <scope>IDENTIFICATION</scope>
</reference>
<name>A0A4W5KHH5_9TELE</name>
<dbReference type="PANTHER" id="PTHR14002:SF31">
    <property type="entry name" value="ZONA PELLUCIDA LIKE DOMAIN CONTAINING 2"/>
    <property type="match status" value="1"/>
</dbReference>
<dbReference type="PANTHER" id="PTHR14002">
    <property type="entry name" value="ENDOGLIN/TGF-BETA RECEPTOR TYPE III"/>
    <property type="match status" value="1"/>
</dbReference>
<evidence type="ECO:0000256" key="1">
    <source>
        <dbReference type="ARBA" id="ARBA00022536"/>
    </source>
</evidence>
<evidence type="ECO:0000313" key="6">
    <source>
        <dbReference type="Ensembl" id="ENSHHUP00000009885.1"/>
    </source>
</evidence>
<dbReference type="InterPro" id="IPR057774">
    <property type="entry name" value="D8C_UMOD/GP2/OIT3-like"/>
</dbReference>
<dbReference type="AlphaFoldDB" id="A0A4W5KHH5"/>
<evidence type="ECO:0000313" key="7">
    <source>
        <dbReference type="Proteomes" id="UP000314982"/>
    </source>
</evidence>
<dbReference type="Ensembl" id="ENSHHUT00000010191.1">
    <property type="protein sequence ID" value="ENSHHUP00000009885.1"/>
    <property type="gene ID" value="ENSHHUG00000006021.1"/>
</dbReference>
<proteinExistence type="predicted"/>
<dbReference type="Gene3D" id="2.60.40.3210">
    <property type="entry name" value="Zona pellucida, ZP-N domain"/>
    <property type="match status" value="1"/>
</dbReference>
<feature type="chain" id="PRO_5021280338" description="ZP domain-containing protein" evidence="4">
    <location>
        <begin position="24"/>
        <end position="691"/>
    </location>
</feature>
<reference evidence="6" key="2">
    <citation type="submission" date="2025-08" db="UniProtKB">
        <authorList>
            <consortium name="Ensembl"/>
        </authorList>
    </citation>
    <scope>IDENTIFICATION</scope>
</reference>
<dbReference type="InterPro" id="IPR000742">
    <property type="entry name" value="EGF"/>
</dbReference>
<dbReference type="Gene3D" id="2.60.40.4100">
    <property type="entry name" value="Zona pellucida, ZP-C domain"/>
    <property type="match status" value="1"/>
</dbReference>
<organism evidence="6 7">
    <name type="scientific">Hucho hucho</name>
    <name type="common">huchen</name>
    <dbReference type="NCBI Taxonomy" id="62062"/>
    <lineage>
        <taxon>Eukaryota</taxon>
        <taxon>Metazoa</taxon>
        <taxon>Chordata</taxon>
        <taxon>Craniata</taxon>
        <taxon>Vertebrata</taxon>
        <taxon>Euteleostomi</taxon>
        <taxon>Actinopterygii</taxon>
        <taxon>Neopterygii</taxon>
        <taxon>Teleostei</taxon>
        <taxon>Protacanthopterygii</taxon>
        <taxon>Salmoniformes</taxon>
        <taxon>Salmonidae</taxon>
        <taxon>Salmoninae</taxon>
        <taxon>Hucho</taxon>
    </lineage>
</organism>
<dbReference type="InterPro" id="IPR042235">
    <property type="entry name" value="ZP-C_dom"/>
</dbReference>
<dbReference type="GeneTree" id="ENSGT00940000156038"/>
<dbReference type="Proteomes" id="UP000314982">
    <property type="component" value="Unassembled WGS sequence"/>
</dbReference>
<dbReference type="Pfam" id="PF00100">
    <property type="entry name" value="Zona_pellucida"/>
    <property type="match status" value="1"/>
</dbReference>
<feature type="domain" description="ZP" evidence="5">
    <location>
        <begin position="407"/>
        <end position="660"/>
    </location>
</feature>
<dbReference type="SMART" id="SM00241">
    <property type="entry name" value="ZP"/>
    <property type="match status" value="1"/>
</dbReference>
<keyword evidence="7" id="KW-1185">Reference proteome</keyword>
<evidence type="ECO:0000256" key="3">
    <source>
        <dbReference type="ARBA" id="ARBA00023157"/>
    </source>
</evidence>
<dbReference type="Pfam" id="PF23283">
    <property type="entry name" value="D8C_UMOD"/>
    <property type="match status" value="1"/>
</dbReference>
<dbReference type="STRING" id="62062.ENSHHUP00000009885"/>
<feature type="signal peptide" evidence="4">
    <location>
        <begin position="1"/>
        <end position="23"/>
    </location>
</feature>
<evidence type="ECO:0000259" key="5">
    <source>
        <dbReference type="PROSITE" id="PS51034"/>
    </source>
</evidence>
<evidence type="ECO:0000256" key="2">
    <source>
        <dbReference type="ARBA" id="ARBA00022729"/>
    </source>
</evidence>
<dbReference type="PROSITE" id="PS01186">
    <property type="entry name" value="EGF_2"/>
    <property type="match status" value="1"/>
</dbReference>
<protein>
    <recommendedName>
        <fullName evidence="5">ZP domain-containing protein</fullName>
    </recommendedName>
</protein>
<dbReference type="Gene3D" id="2.10.25.10">
    <property type="entry name" value="Laminin"/>
    <property type="match status" value="1"/>
</dbReference>
<sequence>MRMILVALLVPLLVLSSAGHTSGTIVTSCKACHEQAVCRTSPTAGDITCTCKKGFSGDGLICLPGHTAANDHHAPRRVRRSYPTSNPNLAHVRFRCGFYECTDGEDCITVDGIQQCANPCKSYTVLNDPWRSTNNNEGEKHCDGYVHWNGYYRMFIGNQSVSMPDKCVDSFKCGTQAPLWLAFPLPQQVDEIVQSAVCASFRGDCCWVQSQPIHVKACPGNYFVYKFVMPPWCYFAYCAYVTAPTTKPKPVTTTTTTTKAPVIVTTTTKAPVKITTTTQTPVKVTKTTNAPVKDTTTTQTPVMIPTTTQTPAKITTTSQTPVKVTTTTQTSVNITNTTKSPVDVVTSTKTPVDNNRTTTTTQSQVATTTPKAMCGTCRAGETCVSTDGVTWRCERPDQPVSLRPEVVCGQSLVQVGLNRTNLEATGLDATTANLANRRCNAHKERGGMVWYQVERKEGACGNTLETKGTDAIFSNSLFIYHIPDVSFTRPVSVPFSCAYPLESETSLDVVIKPYLSLKDSKVGKGSKVGSNMTLYHSDNFTKAYPVGGVTLPVGSVLHVGVSVEESETERFVVVLEDCYATQSPDPEDIMRYYVIQNKCPTEFRQVRVEESGSSLRARFSALLFLYHGDYRDVFLHCRLSLCDQRSSSCTPVCAKRKYRSIIPSVPLKPLTIGPITCEYDLISYQSKPISE</sequence>